<dbReference type="EMBL" id="BMIO01000005">
    <property type="protein sequence ID" value="GGD44246.1"/>
    <property type="molecule type" value="Genomic_DNA"/>
</dbReference>
<dbReference type="PROSITE" id="PS51257">
    <property type="entry name" value="PROKAR_LIPOPROTEIN"/>
    <property type="match status" value="1"/>
</dbReference>
<feature type="domain" description="Metallo-beta-lactamase" evidence="2">
    <location>
        <begin position="65"/>
        <end position="255"/>
    </location>
</feature>
<dbReference type="InterPro" id="IPR050855">
    <property type="entry name" value="NDM-1-like"/>
</dbReference>
<dbReference type="NCBIfam" id="NF033105">
    <property type="entry name" value="bla_subclass_B3"/>
    <property type="match status" value="1"/>
</dbReference>
<evidence type="ECO:0000313" key="4">
    <source>
        <dbReference type="Proteomes" id="UP000598997"/>
    </source>
</evidence>
<dbReference type="Proteomes" id="UP000598997">
    <property type="component" value="Unassembled WGS sequence"/>
</dbReference>
<dbReference type="RefSeq" id="WP_216634366.1">
    <property type="nucleotide sequence ID" value="NZ_BMIO01000005.1"/>
</dbReference>
<dbReference type="SMART" id="SM00849">
    <property type="entry name" value="Lactamase_B"/>
    <property type="match status" value="1"/>
</dbReference>
<keyword evidence="4" id="KW-1185">Reference proteome</keyword>
<feature type="chain" id="PRO_5037287678" evidence="1">
    <location>
        <begin position="20"/>
        <end position="297"/>
    </location>
</feature>
<dbReference type="Gene3D" id="3.60.15.10">
    <property type="entry name" value="Ribonuclease Z/Hydroxyacylglutathione hydrolase-like"/>
    <property type="match status" value="1"/>
</dbReference>
<proteinExistence type="predicted"/>
<comment type="caution">
    <text evidence="3">The sequence shown here is derived from an EMBL/GenBank/DDBJ whole genome shotgun (WGS) entry which is preliminary data.</text>
</comment>
<protein>
    <submittedName>
        <fullName evidence="3">CAU/MBL1b family subclass B3 metallo-beta-lactamase</fullName>
    </submittedName>
</protein>
<gene>
    <name evidence="3" type="ORF">GCM10010989_18000</name>
</gene>
<feature type="signal peptide" evidence="1">
    <location>
        <begin position="1"/>
        <end position="19"/>
    </location>
</feature>
<dbReference type="SUPFAM" id="SSF56281">
    <property type="entry name" value="Metallo-hydrolase/oxidoreductase"/>
    <property type="match status" value="1"/>
</dbReference>
<dbReference type="Pfam" id="PF00753">
    <property type="entry name" value="Lactamase_B"/>
    <property type="match status" value="1"/>
</dbReference>
<dbReference type="PANTHER" id="PTHR42951:SF17">
    <property type="entry name" value="METALLO-BETA-LACTAMASE DOMAIN-CONTAINING PROTEIN"/>
    <property type="match status" value="1"/>
</dbReference>
<accession>A0A917DJU2</accession>
<dbReference type="PANTHER" id="PTHR42951">
    <property type="entry name" value="METALLO-BETA-LACTAMASE DOMAIN-CONTAINING"/>
    <property type="match status" value="1"/>
</dbReference>
<evidence type="ECO:0000313" key="3">
    <source>
        <dbReference type="EMBL" id="GGD44246.1"/>
    </source>
</evidence>
<sequence>MSAKTFLHALPALAVASCAATTVAPVPESPPASEWVAACEDWDEWDKPGPPFRIHGDTYYVGTCGISAILVTGDDGHVLIDTGTVAGTAHVLDNIRTLGFDPAEIALLLVSHEHFDHVAGTAMVQELSGARLVATGPAAEVLATALPAENDPQFGVTDAFPAARVDETIGAVEFVKQGNLSFRQMPTPGHTPGASSWQWISCEDGECVTIVYADSMSPISADGYKFSDHRELLDNYRRGIDYLADSDCDMLLTPHPSASWMRKRLESGSLLDKVACRTYAEAIGERLDARLAKEAAE</sequence>
<dbReference type="AlphaFoldDB" id="A0A917DJU2"/>
<organism evidence="3 4">
    <name type="scientific">Croceicoccus pelagius</name>
    <dbReference type="NCBI Taxonomy" id="1703341"/>
    <lineage>
        <taxon>Bacteria</taxon>
        <taxon>Pseudomonadati</taxon>
        <taxon>Pseudomonadota</taxon>
        <taxon>Alphaproteobacteria</taxon>
        <taxon>Sphingomonadales</taxon>
        <taxon>Erythrobacteraceae</taxon>
        <taxon>Croceicoccus</taxon>
    </lineage>
</organism>
<evidence type="ECO:0000256" key="1">
    <source>
        <dbReference type="SAM" id="SignalP"/>
    </source>
</evidence>
<dbReference type="InterPro" id="IPR036866">
    <property type="entry name" value="RibonucZ/Hydroxyglut_hydro"/>
</dbReference>
<name>A0A917DJU2_9SPHN</name>
<reference evidence="3 4" key="1">
    <citation type="journal article" date="2014" name="Int. J. Syst. Evol. Microbiol.">
        <title>Complete genome sequence of Corynebacterium casei LMG S-19264T (=DSM 44701T), isolated from a smear-ripened cheese.</title>
        <authorList>
            <consortium name="US DOE Joint Genome Institute (JGI-PGF)"/>
            <person name="Walter F."/>
            <person name="Albersmeier A."/>
            <person name="Kalinowski J."/>
            <person name="Ruckert C."/>
        </authorList>
    </citation>
    <scope>NUCLEOTIDE SEQUENCE [LARGE SCALE GENOMIC DNA]</scope>
    <source>
        <strain evidence="3 4">CGMCC 1.15358</strain>
    </source>
</reference>
<dbReference type="InterPro" id="IPR001279">
    <property type="entry name" value="Metallo-B-lactamas"/>
</dbReference>
<keyword evidence="1" id="KW-0732">Signal</keyword>
<evidence type="ECO:0000259" key="2">
    <source>
        <dbReference type="SMART" id="SM00849"/>
    </source>
</evidence>